<dbReference type="InterPro" id="IPR052531">
    <property type="entry name" value="CarD-like_regulator"/>
</dbReference>
<dbReference type="Gene3D" id="1.20.58.1290">
    <property type="entry name" value="CarD-like, C-terminal domain"/>
    <property type="match status" value="1"/>
</dbReference>
<dbReference type="Proteomes" id="UP000473648">
    <property type="component" value="Unassembled WGS sequence"/>
</dbReference>
<evidence type="ECO:0000259" key="1">
    <source>
        <dbReference type="SMART" id="SM01058"/>
    </source>
</evidence>
<dbReference type="InterPro" id="IPR036101">
    <property type="entry name" value="CarD-like/TRCF_RID_sf"/>
</dbReference>
<dbReference type="InterPro" id="IPR003711">
    <property type="entry name" value="CarD-like/TRCF_RID"/>
</dbReference>
<proteinExistence type="predicted"/>
<dbReference type="EMBL" id="VOGB01000004">
    <property type="protein sequence ID" value="MQM72371.1"/>
    <property type="molecule type" value="Genomic_DNA"/>
</dbReference>
<dbReference type="Gene3D" id="2.40.10.170">
    <property type="match status" value="1"/>
</dbReference>
<evidence type="ECO:0000313" key="2">
    <source>
        <dbReference type="EMBL" id="MQM72371.1"/>
    </source>
</evidence>
<evidence type="ECO:0000313" key="3">
    <source>
        <dbReference type="Proteomes" id="UP000473648"/>
    </source>
</evidence>
<sequence>MYKVGDKIVYPMHGAGVIEDIEEMDIFDKKQTYYKVTIASEGMEILIPVDKADEVGLRDIPNHEDIEKMFEVLGQPQDRMTSNWSKRYQDNMDQMKTGDLLDVARVTRNLMIMDRKKGLSSGDKKMLMTAKNFLISELMVVEHTEKEAAGNAIEDAVKA</sequence>
<dbReference type="GO" id="GO:0009303">
    <property type="term" value="P:rRNA transcription"/>
    <property type="evidence" value="ECO:0007669"/>
    <property type="project" value="TreeGrafter"/>
</dbReference>
<protein>
    <submittedName>
        <fullName evidence="2">CarD family transcriptional regulator</fullName>
    </submittedName>
</protein>
<accession>A0A6L5GQ38</accession>
<organism evidence="2 3">
    <name type="scientific">Candidatus Pseudoramibacter fermentans</name>
    <dbReference type="NCBI Taxonomy" id="2594427"/>
    <lineage>
        <taxon>Bacteria</taxon>
        <taxon>Bacillati</taxon>
        <taxon>Bacillota</taxon>
        <taxon>Clostridia</taxon>
        <taxon>Eubacteriales</taxon>
        <taxon>Eubacteriaceae</taxon>
        <taxon>Pseudoramibacter</taxon>
    </lineage>
</organism>
<dbReference type="Pfam" id="PF21095">
    <property type="entry name" value="CarD_C"/>
    <property type="match status" value="1"/>
</dbReference>
<name>A0A6L5GQ38_9FIRM</name>
<dbReference type="PANTHER" id="PTHR38447">
    <property type="entry name" value="TRANSCRIPTION FACTOR YDEB-RELATED"/>
    <property type="match status" value="1"/>
</dbReference>
<dbReference type="AlphaFoldDB" id="A0A6L5GQ38"/>
<dbReference type="Pfam" id="PF02559">
    <property type="entry name" value="CarD_TRCF_RID"/>
    <property type="match status" value="1"/>
</dbReference>
<dbReference type="InterPro" id="IPR048792">
    <property type="entry name" value="CarD_C"/>
</dbReference>
<gene>
    <name evidence="2" type="ORF">FRC53_02870</name>
</gene>
<dbReference type="SMART" id="SM01058">
    <property type="entry name" value="CarD_TRCF"/>
    <property type="match status" value="1"/>
</dbReference>
<dbReference type="InterPro" id="IPR042215">
    <property type="entry name" value="CarD-like_C"/>
</dbReference>
<comment type="caution">
    <text evidence="2">The sequence shown here is derived from an EMBL/GenBank/DDBJ whole genome shotgun (WGS) entry which is preliminary data.</text>
</comment>
<feature type="domain" description="CarD-like/TRCF RNAP-interacting" evidence="1">
    <location>
        <begin position="1"/>
        <end position="111"/>
    </location>
</feature>
<reference evidence="2" key="1">
    <citation type="journal article" date="2020" name="Appl. Environ. Microbiol.">
        <title>Medium-Chain Fatty Acid Synthesis by 'Candidatus Weimeria bifida' gen. nov., sp. nov., and 'Candidatus Pseudoramibacter fermentans' sp. nov.</title>
        <authorList>
            <person name="Scarborough M.J."/>
            <person name="Myers K.S."/>
            <person name="Donohue T.J."/>
            <person name="Noguera D.R."/>
        </authorList>
    </citation>
    <scope>NUCLEOTIDE SEQUENCE</scope>
    <source>
        <strain evidence="2">EUB1.1</strain>
    </source>
</reference>
<dbReference type="PANTHER" id="PTHR38447:SF1">
    <property type="entry name" value="RNA POLYMERASE-BINDING TRANSCRIPTION FACTOR CARD"/>
    <property type="match status" value="1"/>
</dbReference>
<dbReference type="SUPFAM" id="SSF141259">
    <property type="entry name" value="CarD-like"/>
    <property type="match status" value="1"/>
</dbReference>
<keyword evidence="3" id="KW-1185">Reference proteome</keyword>